<dbReference type="EMBL" id="CM045761">
    <property type="protein sequence ID" value="KAI8016198.1"/>
    <property type="molecule type" value="Genomic_DNA"/>
</dbReference>
<name>A0ACC0HU06_9ERIC</name>
<protein>
    <submittedName>
        <fullName evidence="1">Uncharacterized protein</fullName>
    </submittedName>
</protein>
<organism evidence="1 2">
    <name type="scientific">Camellia lanceoleosa</name>
    <dbReference type="NCBI Taxonomy" id="1840588"/>
    <lineage>
        <taxon>Eukaryota</taxon>
        <taxon>Viridiplantae</taxon>
        <taxon>Streptophyta</taxon>
        <taxon>Embryophyta</taxon>
        <taxon>Tracheophyta</taxon>
        <taxon>Spermatophyta</taxon>
        <taxon>Magnoliopsida</taxon>
        <taxon>eudicotyledons</taxon>
        <taxon>Gunneridae</taxon>
        <taxon>Pentapetalae</taxon>
        <taxon>asterids</taxon>
        <taxon>Ericales</taxon>
        <taxon>Theaceae</taxon>
        <taxon>Camellia</taxon>
    </lineage>
</organism>
<comment type="caution">
    <text evidence="1">The sequence shown here is derived from an EMBL/GenBank/DDBJ whole genome shotgun (WGS) entry which is preliminary data.</text>
</comment>
<evidence type="ECO:0000313" key="2">
    <source>
        <dbReference type="Proteomes" id="UP001060215"/>
    </source>
</evidence>
<keyword evidence="2" id="KW-1185">Reference proteome</keyword>
<dbReference type="Proteomes" id="UP001060215">
    <property type="component" value="Chromosome 4"/>
</dbReference>
<accession>A0ACC0HU06</accession>
<evidence type="ECO:0000313" key="1">
    <source>
        <dbReference type="EMBL" id="KAI8016198.1"/>
    </source>
</evidence>
<gene>
    <name evidence="1" type="ORF">LOK49_LG05G03930</name>
</gene>
<sequence length="108" mass="11949">MTTNIFLSTSRSKAGGVGKVRGASGSDGRCSHLLSSPLRFFFQQTSSSIILFFSVHVHVDLFFVPNLPGLLIAIFGAVLGSVEWFWHVTILIALLSCCYRNTNYFLFL</sequence>
<proteinExistence type="predicted"/>
<reference evidence="1 2" key="1">
    <citation type="journal article" date="2022" name="Plant J.">
        <title>Chromosome-level genome of Camellia lanceoleosa provides a valuable resource for understanding genome evolution and self-incompatibility.</title>
        <authorList>
            <person name="Gong W."/>
            <person name="Xiao S."/>
            <person name="Wang L."/>
            <person name="Liao Z."/>
            <person name="Chang Y."/>
            <person name="Mo W."/>
            <person name="Hu G."/>
            <person name="Li W."/>
            <person name="Zhao G."/>
            <person name="Zhu H."/>
            <person name="Hu X."/>
            <person name="Ji K."/>
            <person name="Xiang X."/>
            <person name="Song Q."/>
            <person name="Yuan D."/>
            <person name="Jin S."/>
            <person name="Zhang L."/>
        </authorList>
    </citation>
    <scope>NUCLEOTIDE SEQUENCE [LARGE SCALE GENOMIC DNA]</scope>
    <source>
        <strain evidence="1">SQ_2022a</strain>
    </source>
</reference>